<sequence length="143" mass="16289">MFRFIFCLHFINCFLGNFFEDTNFLKSDYNLPNSNKNIDLSNIAGNVSSSGSSGGDEQNENYNNSTQPDTINDDSNNTLEDLNANEKSDKTNEMAKNNGDEEKYNFNWKPRVRKVVIPGEPKRICIVKVIPVPVDKYGNIWKP</sequence>
<dbReference type="EMBL" id="PITI01000315">
    <property type="protein sequence ID" value="TBU07173.1"/>
    <property type="molecule type" value="Genomic_DNA"/>
</dbReference>
<evidence type="ECO:0000313" key="6">
    <source>
        <dbReference type="Proteomes" id="UP000293045"/>
    </source>
</evidence>
<evidence type="ECO:0000313" key="4">
    <source>
        <dbReference type="EMBL" id="TBU09908.1"/>
    </source>
</evidence>
<feature type="region of interest" description="Disordered" evidence="1">
    <location>
        <begin position="44"/>
        <end position="103"/>
    </location>
</feature>
<feature type="chain" id="PRO_5036120560" evidence="2">
    <location>
        <begin position="17"/>
        <end position="143"/>
    </location>
</feature>
<name>A0A4Q9LGG8_9MICR</name>
<keyword evidence="2" id="KW-0732">Signal</keyword>
<gene>
    <name evidence="3" type="ORF">CWI36_0315p0040</name>
    <name evidence="4" type="ORF">CWI39_0020p0080</name>
</gene>
<protein>
    <submittedName>
        <fullName evidence="3">Uncharacterized protein</fullName>
    </submittedName>
</protein>
<comment type="caution">
    <text evidence="3">The sequence shown here is derived from an EMBL/GenBank/DDBJ whole genome shotgun (WGS) entry which is preliminary data.</text>
</comment>
<proteinExistence type="predicted"/>
<organism evidence="3 5">
    <name type="scientific">Hamiltosporidium magnivora</name>
    <dbReference type="NCBI Taxonomy" id="148818"/>
    <lineage>
        <taxon>Eukaryota</taxon>
        <taxon>Fungi</taxon>
        <taxon>Fungi incertae sedis</taxon>
        <taxon>Microsporidia</taxon>
        <taxon>Dubosqiidae</taxon>
        <taxon>Hamiltosporidium</taxon>
    </lineage>
</organism>
<evidence type="ECO:0000256" key="2">
    <source>
        <dbReference type="SAM" id="SignalP"/>
    </source>
</evidence>
<dbReference type="EMBL" id="PIXR01000020">
    <property type="protein sequence ID" value="TBU09908.1"/>
    <property type="molecule type" value="Genomic_DNA"/>
</dbReference>
<dbReference type="VEuPathDB" id="MicrosporidiaDB:CWI36_0315p0040"/>
<feature type="compositionally biased region" description="Basic and acidic residues" evidence="1">
    <location>
        <begin position="84"/>
        <end position="103"/>
    </location>
</feature>
<evidence type="ECO:0000256" key="1">
    <source>
        <dbReference type="SAM" id="MobiDB-lite"/>
    </source>
</evidence>
<dbReference type="Proteomes" id="UP000291404">
    <property type="component" value="Unassembled WGS sequence"/>
</dbReference>
<accession>A0A4Q9LGG8</accession>
<feature type="compositionally biased region" description="Polar residues" evidence="1">
    <location>
        <begin position="60"/>
        <end position="80"/>
    </location>
</feature>
<keyword evidence="5" id="KW-1185">Reference proteome</keyword>
<evidence type="ECO:0000313" key="3">
    <source>
        <dbReference type="EMBL" id="TBU07173.1"/>
    </source>
</evidence>
<dbReference type="Proteomes" id="UP000293045">
    <property type="component" value="Unassembled WGS sequence"/>
</dbReference>
<evidence type="ECO:0000313" key="5">
    <source>
        <dbReference type="Proteomes" id="UP000291404"/>
    </source>
</evidence>
<dbReference type="VEuPathDB" id="MicrosporidiaDB:CWI39_0020p0080"/>
<reference evidence="5 6" key="1">
    <citation type="submission" date="2017-12" db="EMBL/GenBank/DDBJ databases">
        <authorList>
            <person name="Pombert J.-F."/>
            <person name="Haag K.L."/>
            <person name="Ebert D."/>
        </authorList>
    </citation>
    <scope>NUCLEOTIDE SEQUENCE [LARGE SCALE GENOMIC DNA]</scope>
    <source>
        <strain evidence="3">BE-OM-2</strain>
        <strain evidence="4">IL-BN-2</strain>
    </source>
</reference>
<dbReference type="AlphaFoldDB" id="A0A4Q9LGG8"/>
<feature type="signal peptide" evidence="2">
    <location>
        <begin position="1"/>
        <end position="16"/>
    </location>
</feature>